<accession>A0ACC0DWY8</accession>
<reference evidence="2" key="1">
    <citation type="journal article" date="2018" name="BMC Genomics">
        <title>Genomic insights into host adaptation between the wheat stripe rust pathogen (Puccinia striiformis f. sp. tritici) and the barley stripe rust pathogen (Puccinia striiformis f. sp. hordei).</title>
        <authorList>
            <person name="Xia C."/>
            <person name="Wang M."/>
            <person name="Yin C."/>
            <person name="Cornejo O.E."/>
            <person name="Hulbert S.H."/>
            <person name="Chen X."/>
        </authorList>
    </citation>
    <scope>NUCLEOTIDE SEQUENCE [LARGE SCALE GENOMIC DNA]</scope>
    <source>
        <strain evidence="2">93-210</strain>
    </source>
</reference>
<dbReference type="EMBL" id="CM045878">
    <property type="protein sequence ID" value="KAI7940280.1"/>
    <property type="molecule type" value="Genomic_DNA"/>
</dbReference>
<dbReference type="Proteomes" id="UP001060170">
    <property type="component" value="Chromosome 14"/>
</dbReference>
<organism evidence="1 2">
    <name type="scientific">Puccinia striiformis f. sp. tritici</name>
    <dbReference type="NCBI Taxonomy" id="168172"/>
    <lineage>
        <taxon>Eukaryota</taxon>
        <taxon>Fungi</taxon>
        <taxon>Dikarya</taxon>
        <taxon>Basidiomycota</taxon>
        <taxon>Pucciniomycotina</taxon>
        <taxon>Pucciniomycetes</taxon>
        <taxon>Pucciniales</taxon>
        <taxon>Pucciniaceae</taxon>
        <taxon>Puccinia</taxon>
    </lineage>
</organism>
<comment type="caution">
    <text evidence="1">The sequence shown here is derived from an EMBL/GenBank/DDBJ whole genome shotgun (WGS) entry which is preliminary data.</text>
</comment>
<feature type="non-terminal residue" evidence="1">
    <location>
        <position position="203"/>
    </location>
</feature>
<name>A0ACC0DWY8_9BASI</name>
<evidence type="ECO:0000313" key="2">
    <source>
        <dbReference type="Proteomes" id="UP001060170"/>
    </source>
</evidence>
<feature type="non-terminal residue" evidence="1">
    <location>
        <position position="1"/>
    </location>
</feature>
<evidence type="ECO:0000313" key="1">
    <source>
        <dbReference type="EMBL" id="KAI7940280.1"/>
    </source>
</evidence>
<reference evidence="2" key="2">
    <citation type="journal article" date="2018" name="Mol. Plant Microbe Interact.">
        <title>Genome sequence resources for the wheat stripe rust pathogen (Puccinia striiformis f. sp. tritici) and the barley stripe rust pathogen (Puccinia striiformis f. sp. hordei).</title>
        <authorList>
            <person name="Xia C."/>
            <person name="Wang M."/>
            <person name="Yin C."/>
            <person name="Cornejo O.E."/>
            <person name="Hulbert S.H."/>
            <person name="Chen X."/>
        </authorList>
    </citation>
    <scope>NUCLEOTIDE SEQUENCE [LARGE SCALE GENOMIC DNA]</scope>
    <source>
        <strain evidence="2">93-210</strain>
    </source>
</reference>
<protein>
    <submittedName>
        <fullName evidence="1">Uncharacterized protein</fullName>
    </submittedName>
</protein>
<sequence>VLFFGDTNKVGIGISNPLGVLKVRLQTNPSPNPDHHISLDSLLFSRSPLPLHYLRGLWKKIQVSICWRGRSDHRSCIYRLGLFCNLWKMHVCFISTLIFDCSRSLLKPFCEKGPGLQTHFSFTLLPIHLEHRLQGVLCALTNSSQWLLVKLALLLSICSGNQANSEKGNQIEVIKCRAQAEHLNHKMDPNLALSHSLARFTTG</sequence>
<keyword evidence="2" id="KW-1185">Reference proteome</keyword>
<gene>
    <name evidence="1" type="ORF">MJO28_013932</name>
</gene>
<proteinExistence type="predicted"/>
<reference evidence="1 2" key="3">
    <citation type="journal article" date="2022" name="Microbiol. Spectr.">
        <title>Folding features and dynamics of 3D genome architecture in plant fungal pathogens.</title>
        <authorList>
            <person name="Xia C."/>
        </authorList>
    </citation>
    <scope>NUCLEOTIDE SEQUENCE [LARGE SCALE GENOMIC DNA]</scope>
    <source>
        <strain evidence="1 2">93-210</strain>
    </source>
</reference>